<reference evidence="3" key="1">
    <citation type="journal article" date="2019" name="Int. J. Syst. Evol. Microbiol.">
        <title>The Global Catalogue of Microorganisms (GCM) 10K type strain sequencing project: providing services to taxonomists for standard genome sequencing and annotation.</title>
        <authorList>
            <consortium name="The Broad Institute Genomics Platform"/>
            <consortium name="The Broad Institute Genome Sequencing Center for Infectious Disease"/>
            <person name="Wu L."/>
            <person name="Ma J."/>
        </authorList>
    </citation>
    <scope>NUCLEOTIDE SEQUENCE [LARGE SCALE GENOMIC DNA]</scope>
    <source>
        <strain evidence="3">KCTC 52416</strain>
    </source>
</reference>
<name>A0ABV7JGY1_9SPHI</name>
<evidence type="ECO:0000259" key="1">
    <source>
        <dbReference type="Pfam" id="PF00149"/>
    </source>
</evidence>
<dbReference type="PANTHER" id="PTHR43143">
    <property type="entry name" value="METALLOPHOSPHOESTERASE, CALCINEURIN SUPERFAMILY"/>
    <property type="match status" value="1"/>
</dbReference>
<proteinExistence type="predicted"/>
<dbReference type="EMBL" id="JBHRTA010000003">
    <property type="protein sequence ID" value="MFC3196123.1"/>
    <property type="molecule type" value="Genomic_DNA"/>
</dbReference>
<evidence type="ECO:0000313" key="2">
    <source>
        <dbReference type="EMBL" id="MFC3196123.1"/>
    </source>
</evidence>
<dbReference type="Gene3D" id="3.60.21.10">
    <property type="match status" value="1"/>
</dbReference>
<dbReference type="InterPro" id="IPR051918">
    <property type="entry name" value="STPP_CPPED1"/>
</dbReference>
<dbReference type="Proteomes" id="UP001595526">
    <property type="component" value="Unassembled WGS sequence"/>
</dbReference>
<accession>A0ABV7JGY1</accession>
<comment type="caution">
    <text evidence="2">The sequence shown here is derived from an EMBL/GenBank/DDBJ whole genome shotgun (WGS) entry which is preliminary data.</text>
</comment>
<feature type="domain" description="Calcineurin-like phosphoesterase" evidence="1">
    <location>
        <begin position="48"/>
        <end position="267"/>
    </location>
</feature>
<dbReference type="InterPro" id="IPR029052">
    <property type="entry name" value="Metallo-depent_PP-like"/>
</dbReference>
<organism evidence="2 3">
    <name type="scientific">Parapedobacter deserti</name>
    <dbReference type="NCBI Taxonomy" id="1912957"/>
    <lineage>
        <taxon>Bacteria</taxon>
        <taxon>Pseudomonadati</taxon>
        <taxon>Bacteroidota</taxon>
        <taxon>Sphingobacteriia</taxon>
        <taxon>Sphingobacteriales</taxon>
        <taxon>Sphingobacteriaceae</taxon>
        <taxon>Parapedobacter</taxon>
    </lineage>
</organism>
<dbReference type="Pfam" id="PF00149">
    <property type="entry name" value="Metallophos"/>
    <property type="match status" value="1"/>
</dbReference>
<keyword evidence="3" id="KW-1185">Reference proteome</keyword>
<dbReference type="SUPFAM" id="SSF56300">
    <property type="entry name" value="Metallo-dependent phosphatases"/>
    <property type="match status" value="1"/>
</dbReference>
<gene>
    <name evidence="2" type="ORF">ACFOET_00720</name>
</gene>
<evidence type="ECO:0000313" key="3">
    <source>
        <dbReference type="Proteomes" id="UP001595526"/>
    </source>
</evidence>
<dbReference type="PANTHER" id="PTHR43143:SF5">
    <property type="entry name" value="SECRETED PROTEIN"/>
    <property type="match status" value="1"/>
</dbReference>
<dbReference type="InterPro" id="IPR004843">
    <property type="entry name" value="Calcineurin-like_PHP"/>
</dbReference>
<sequence>MNFGNIMLLKKSGEMIDERGGWCSGIVFVLTAVLIAACTPTEEEEITFVLLPDTQTYAEKYPEILEAQIDWIEREASNIAMVIQQGDLTQNNNEEEWRLVRNAFQRLDDKVPYVLAVGNHDMGSEPGKFADVRNTTLFNTFFPVKHMAKLPAFGGIFEEGRLDNAYYLLETGDYKWLVLSLEFGPRESVLTWANNVVADHPDRLVILNTHSYMYSDSTRQGPGDYWRPQGYGIGKDTAAHAVNDGEQIWEKLVGKHANIRFVFSGHVLNSGVGTLVSINDAGYPVYQCLANFQEGVRGSVNGGNGWLRIVKIKPQEKTVLISTYSPYIDAYSEEKAHQFHIRHAYLESGNKMSN</sequence>
<protein>
    <submittedName>
        <fullName evidence="2">Metallophosphoesterase</fullName>
    </submittedName>
</protein>